<comment type="similarity">
    <text evidence="2 11">Belongs to the mitochondrial carrier (TC 2.A.29) family.</text>
</comment>
<feature type="transmembrane region" description="Helical" evidence="12">
    <location>
        <begin position="71"/>
        <end position="90"/>
    </location>
</feature>
<dbReference type="PROSITE" id="PS50920">
    <property type="entry name" value="SOLCAR"/>
    <property type="match status" value="3"/>
</dbReference>
<dbReference type="InterPro" id="IPR018108">
    <property type="entry name" value="MCP_transmembrane"/>
</dbReference>
<feature type="transmembrane region" description="Helical" evidence="12">
    <location>
        <begin position="110"/>
        <end position="130"/>
    </location>
</feature>
<feature type="repeat" description="Solcar" evidence="10">
    <location>
        <begin position="5"/>
        <end position="100"/>
    </location>
</feature>
<dbReference type="PANTHER" id="PTHR45829">
    <property type="entry name" value="MITOCHONDRIAL CARRIER PROTEIN RIM2"/>
    <property type="match status" value="1"/>
</dbReference>
<feature type="transmembrane region" description="Helical" evidence="12">
    <location>
        <begin position="6"/>
        <end position="25"/>
    </location>
</feature>
<keyword evidence="14" id="KW-1185">Reference proteome</keyword>
<evidence type="ECO:0000256" key="8">
    <source>
        <dbReference type="ARBA" id="ARBA00023128"/>
    </source>
</evidence>
<feature type="repeat" description="Solcar" evidence="10">
    <location>
        <begin position="208"/>
        <end position="294"/>
    </location>
</feature>
<protein>
    <submittedName>
        <fullName evidence="13">Oidioi.mRNA.OKI2018_I69.PAR.g12151.t1.cds</fullName>
    </submittedName>
</protein>
<evidence type="ECO:0000256" key="9">
    <source>
        <dbReference type="ARBA" id="ARBA00023136"/>
    </source>
</evidence>
<evidence type="ECO:0000256" key="6">
    <source>
        <dbReference type="ARBA" id="ARBA00022792"/>
    </source>
</evidence>
<sequence length="300" mass="33515">MSDTVPGFVCGVAGGFGGAVGAILTNPLEVVKTRLQSSDQSKNTVKTLDGKRRDFLIKNLLKITKDEGVKALYKGLPVTLIGTIPARFIYFGAYNTTKSSFGTNEKHVHMLSAMSASVSQIIGTSPFWVVRTKQQLHRSQSRAAYTVAQCIRDIYKQNGPLGFWRGSSASFFGMSETVCFFLLYESCKKKFINHGDGADSHLTSLDGRKIFKLFTCTAICKMIASSLFYPHEVVRTRLREETSKTRYRGFFQTLGQVYKEEGLSGWYSGMRVHLLRQVPNSAIVLCVVESTIFLYKKYIL</sequence>
<comment type="subcellular location">
    <subcellularLocation>
        <location evidence="1">Mitochondrion inner membrane</location>
        <topology evidence="1">Multi-pass membrane protein</topology>
    </subcellularLocation>
</comment>
<accession>A0ABN7S3A5</accession>
<evidence type="ECO:0000256" key="7">
    <source>
        <dbReference type="ARBA" id="ARBA00022989"/>
    </source>
</evidence>
<gene>
    <name evidence="13" type="ORF">OKIOD_LOCUS3709</name>
</gene>
<proteinExistence type="inferred from homology"/>
<dbReference type="Gene3D" id="1.50.40.10">
    <property type="entry name" value="Mitochondrial carrier domain"/>
    <property type="match status" value="1"/>
</dbReference>
<dbReference type="Pfam" id="PF00153">
    <property type="entry name" value="Mito_carr"/>
    <property type="match status" value="3"/>
</dbReference>
<dbReference type="InterPro" id="IPR049562">
    <property type="entry name" value="SLC25A33/36-like"/>
</dbReference>
<name>A0ABN7S3A5_OIKDI</name>
<evidence type="ECO:0000256" key="1">
    <source>
        <dbReference type="ARBA" id="ARBA00004448"/>
    </source>
</evidence>
<keyword evidence="4 10" id="KW-0812">Transmembrane</keyword>
<dbReference type="SUPFAM" id="SSF103506">
    <property type="entry name" value="Mitochondrial carrier"/>
    <property type="match status" value="1"/>
</dbReference>
<evidence type="ECO:0000256" key="3">
    <source>
        <dbReference type="ARBA" id="ARBA00022448"/>
    </source>
</evidence>
<dbReference type="EMBL" id="OU015568">
    <property type="protein sequence ID" value="CAG5089259.1"/>
    <property type="molecule type" value="Genomic_DNA"/>
</dbReference>
<keyword evidence="6" id="KW-0999">Mitochondrion inner membrane</keyword>
<evidence type="ECO:0000313" key="13">
    <source>
        <dbReference type="EMBL" id="CAG5089259.1"/>
    </source>
</evidence>
<evidence type="ECO:0000256" key="12">
    <source>
        <dbReference type="SAM" id="Phobius"/>
    </source>
</evidence>
<organism evidence="13 14">
    <name type="scientific">Oikopleura dioica</name>
    <name type="common">Tunicate</name>
    <dbReference type="NCBI Taxonomy" id="34765"/>
    <lineage>
        <taxon>Eukaryota</taxon>
        <taxon>Metazoa</taxon>
        <taxon>Chordata</taxon>
        <taxon>Tunicata</taxon>
        <taxon>Appendicularia</taxon>
        <taxon>Copelata</taxon>
        <taxon>Oikopleuridae</taxon>
        <taxon>Oikopleura</taxon>
    </lineage>
</organism>
<keyword evidence="8" id="KW-0496">Mitochondrion</keyword>
<feature type="repeat" description="Solcar" evidence="10">
    <location>
        <begin position="104"/>
        <end position="190"/>
    </location>
</feature>
<dbReference type="InterPro" id="IPR023395">
    <property type="entry name" value="MCP_dom_sf"/>
</dbReference>
<evidence type="ECO:0000256" key="11">
    <source>
        <dbReference type="RuleBase" id="RU000488"/>
    </source>
</evidence>
<dbReference type="PANTHER" id="PTHR45829:SF4">
    <property type="entry name" value="MITOCHONDRIAL CARRIER PROTEIN RIM2"/>
    <property type="match status" value="1"/>
</dbReference>
<evidence type="ECO:0000256" key="5">
    <source>
        <dbReference type="ARBA" id="ARBA00022737"/>
    </source>
</evidence>
<evidence type="ECO:0000256" key="4">
    <source>
        <dbReference type="ARBA" id="ARBA00022692"/>
    </source>
</evidence>
<keyword evidence="7 12" id="KW-1133">Transmembrane helix</keyword>
<evidence type="ECO:0000256" key="2">
    <source>
        <dbReference type="ARBA" id="ARBA00006375"/>
    </source>
</evidence>
<keyword evidence="5" id="KW-0677">Repeat</keyword>
<keyword evidence="3 11" id="KW-0813">Transport</keyword>
<evidence type="ECO:0000256" key="10">
    <source>
        <dbReference type="PROSITE-ProRule" id="PRU00282"/>
    </source>
</evidence>
<keyword evidence="9 10" id="KW-0472">Membrane</keyword>
<evidence type="ECO:0000313" key="14">
    <source>
        <dbReference type="Proteomes" id="UP001158576"/>
    </source>
</evidence>
<dbReference type="Proteomes" id="UP001158576">
    <property type="component" value="Chromosome PAR"/>
</dbReference>
<reference evidence="13 14" key="1">
    <citation type="submission" date="2021-04" db="EMBL/GenBank/DDBJ databases">
        <authorList>
            <person name="Bliznina A."/>
        </authorList>
    </citation>
    <scope>NUCLEOTIDE SEQUENCE [LARGE SCALE GENOMIC DNA]</scope>
</reference>